<reference evidence="7 8" key="1">
    <citation type="submission" date="2024-02" db="EMBL/GenBank/DDBJ databases">
        <title>A chromosome-level genome assembly of Drosophila madeirensis, a fruit fly species endemic to Madeira island.</title>
        <authorList>
            <person name="Tomihara K."/>
            <person name="Llopart A."/>
            <person name="Yamamoto D."/>
        </authorList>
    </citation>
    <scope>NUCLEOTIDE SEQUENCE [LARGE SCALE GENOMIC DNA]</scope>
    <source>
        <strain evidence="7 8">RF1</strain>
    </source>
</reference>
<dbReference type="SMART" id="SM00093">
    <property type="entry name" value="SERPIN"/>
    <property type="match status" value="1"/>
</dbReference>
<evidence type="ECO:0000313" key="8">
    <source>
        <dbReference type="Proteomes" id="UP001500889"/>
    </source>
</evidence>
<feature type="signal peptide" evidence="5">
    <location>
        <begin position="1"/>
        <end position="28"/>
    </location>
</feature>
<feature type="domain" description="Serpin" evidence="6">
    <location>
        <begin position="34"/>
        <end position="383"/>
    </location>
</feature>
<sequence>MRYPSLCSINNVSVKLLLVGLLLAHTQAQMLNEWLLHKHIAGRQGEGEAPGSLICHPPLMLAFQALFLLSDGRTCEQMNGKWKGPPEAGISGAWPKVAGFRSLLVRPMAIPDSARSALRRVSDLEIMDFEYPGTSLFDINQRLEVFTSPLVESLVKRRHLSKDTQMISLSAGAFEGYWERPFPRENTQFRRFHSQGGRIVAIPTMYQAGFHCSYAKLADGELLLVPLAGSTNVQFMILLSSIEFRDGKPIRYIIPRHDSLTGLLTLGKRQLVELQLPKMQFSYAVELVPHILNDLGLPDLHSEAASFGRLSNETKLRLSSMMHTAAIDLDESGINVVKQSYRGGEDRVRSSKYNGMKFYADRPFFFAMLDQQRVYFTGEFWDP</sequence>
<protein>
    <submittedName>
        <fullName evidence="7">Neuroserpin-like</fullName>
    </submittedName>
</protein>
<dbReference type="PANTHER" id="PTHR11461:SF211">
    <property type="entry name" value="GH10112P-RELATED"/>
    <property type="match status" value="1"/>
</dbReference>
<dbReference type="SUPFAM" id="SSF56574">
    <property type="entry name" value="Serpins"/>
    <property type="match status" value="1"/>
</dbReference>
<evidence type="ECO:0000313" key="7">
    <source>
        <dbReference type="EMBL" id="BFG06459.1"/>
    </source>
</evidence>
<evidence type="ECO:0000259" key="6">
    <source>
        <dbReference type="SMART" id="SM00093"/>
    </source>
</evidence>
<dbReference type="PANTHER" id="PTHR11461">
    <property type="entry name" value="SERINE PROTEASE INHIBITOR, SERPIN"/>
    <property type="match status" value="1"/>
</dbReference>
<name>A0AAU9GFW1_DROMD</name>
<dbReference type="InterPro" id="IPR000215">
    <property type="entry name" value="Serpin_fam"/>
</dbReference>
<keyword evidence="5" id="KW-0732">Signal</keyword>
<dbReference type="InterPro" id="IPR042185">
    <property type="entry name" value="Serpin_sf_2"/>
</dbReference>
<gene>
    <name evidence="7" type="ORF">DMAD_04966</name>
</gene>
<comment type="similarity">
    <text evidence="1 4">Belongs to the serpin family.</text>
</comment>
<dbReference type="Proteomes" id="UP001500889">
    <property type="component" value="Chromosome E"/>
</dbReference>
<keyword evidence="3" id="KW-0722">Serine protease inhibitor</keyword>
<dbReference type="InterPro" id="IPR023796">
    <property type="entry name" value="Serpin_dom"/>
</dbReference>
<accession>A0AAU9GFW1</accession>
<evidence type="ECO:0000256" key="1">
    <source>
        <dbReference type="ARBA" id="ARBA00009500"/>
    </source>
</evidence>
<evidence type="ECO:0000256" key="3">
    <source>
        <dbReference type="ARBA" id="ARBA00022900"/>
    </source>
</evidence>
<keyword evidence="8" id="KW-1185">Reference proteome</keyword>
<dbReference type="Gene3D" id="2.30.39.10">
    <property type="entry name" value="Alpha-1-antitrypsin, domain 1"/>
    <property type="match status" value="1"/>
</dbReference>
<evidence type="ECO:0000256" key="2">
    <source>
        <dbReference type="ARBA" id="ARBA00022690"/>
    </source>
</evidence>
<feature type="chain" id="PRO_5043571997" evidence="5">
    <location>
        <begin position="29"/>
        <end position="383"/>
    </location>
</feature>
<organism evidence="7 8">
    <name type="scientific">Drosophila madeirensis</name>
    <name type="common">Fruit fly</name>
    <dbReference type="NCBI Taxonomy" id="30013"/>
    <lineage>
        <taxon>Eukaryota</taxon>
        <taxon>Metazoa</taxon>
        <taxon>Ecdysozoa</taxon>
        <taxon>Arthropoda</taxon>
        <taxon>Hexapoda</taxon>
        <taxon>Insecta</taxon>
        <taxon>Pterygota</taxon>
        <taxon>Neoptera</taxon>
        <taxon>Endopterygota</taxon>
        <taxon>Diptera</taxon>
        <taxon>Brachycera</taxon>
        <taxon>Muscomorpha</taxon>
        <taxon>Ephydroidea</taxon>
        <taxon>Drosophilidae</taxon>
        <taxon>Drosophila</taxon>
        <taxon>Sophophora</taxon>
    </lineage>
</organism>
<dbReference type="EMBL" id="AP029267">
    <property type="protein sequence ID" value="BFG06459.1"/>
    <property type="molecule type" value="Genomic_DNA"/>
</dbReference>
<dbReference type="AlphaFoldDB" id="A0AAU9GFW1"/>
<dbReference type="InterPro" id="IPR023795">
    <property type="entry name" value="Serpin_CS"/>
</dbReference>
<proteinExistence type="inferred from homology"/>
<dbReference type="GO" id="GO:0004867">
    <property type="term" value="F:serine-type endopeptidase inhibitor activity"/>
    <property type="evidence" value="ECO:0007669"/>
    <property type="project" value="UniProtKB-KW"/>
</dbReference>
<dbReference type="InterPro" id="IPR042178">
    <property type="entry name" value="Serpin_sf_1"/>
</dbReference>
<dbReference type="PROSITE" id="PS00284">
    <property type="entry name" value="SERPIN"/>
    <property type="match status" value="1"/>
</dbReference>
<dbReference type="GO" id="GO:0005615">
    <property type="term" value="C:extracellular space"/>
    <property type="evidence" value="ECO:0007669"/>
    <property type="project" value="InterPro"/>
</dbReference>
<dbReference type="Gene3D" id="3.30.497.10">
    <property type="entry name" value="Antithrombin, subunit I, domain 2"/>
    <property type="match status" value="1"/>
</dbReference>
<dbReference type="Pfam" id="PF00079">
    <property type="entry name" value="Serpin"/>
    <property type="match status" value="1"/>
</dbReference>
<evidence type="ECO:0000256" key="4">
    <source>
        <dbReference type="RuleBase" id="RU000411"/>
    </source>
</evidence>
<dbReference type="InterPro" id="IPR036186">
    <property type="entry name" value="Serpin_sf"/>
</dbReference>
<keyword evidence="2" id="KW-0646">Protease inhibitor</keyword>
<evidence type="ECO:0000256" key="5">
    <source>
        <dbReference type="SAM" id="SignalP"/>
    </source>
</evidence>